<dbReference type="Proteomes" id="UP000494322">
    <property type="component" value="Unassembled WGS sequence"/>
</dbReference>
<gene>
    <name evidence="2" type="ORF">BCO9919_06071</name>
</gene>
<dbReference type="InterPro" id="IPR010985">
    <property type="entry name" value="Ribbon_hlx_hlx"/>
</dbReference>
<name>A0A6J5JS65_9BURK</name>
<dbReference type="GO" id="GO:0006355">
    <property type="term" value="P:regulation of DNA-templated transcription"/>
    <property type="evidence" value="ECO:0007669"/>
    <property type="project" value="InterPro"/>
</dbReference>
<proteinExistence type="predicted"/>
<evidence type="ECO:0000313" key="2">
    <source>
        <dbReference type="EMBL" id="CAB3974061.1"/>
    </source>
</evidence>
<evidence type="ECO:0000256" key="1">
    <source>
        <dbReference type="SAM" id="MobiDB-lite"/>
    </source>
</evidence>
<dbReference type="AlphaFoldDB" id="A0A6J5JS65"/>
<dbReference type="SUPFAM" id="SSF47598">
    <property type="entry name" value="Ribbon-helix-helix"/>
    <property type="match status" value="1"/>
</dbReference>
<evidence type="ECO:0000313" key="3">
    <source>
        <dbReference type="Proteomes" id="UP000494322"/>
    </source>
</evidence>
<organism evidence="2 3">
    <name type="scientific">Burkholderia cenocepacia</name>
    <dbReference type="NCBI Taxonomy" id="95486"/>
    <lineage>
        <taxon>Bacteria</taxon>
        <taxon>Pseudomonadati</taxon>
        <taxon>Pseudomonadota</taxon>
        <taxon>Betaproteobacteria</taxon>
        <taxon>Burkholderiales</taxon>
        <taxon>Burkholderiaceae</taxon>
        <taxon>Burkholderia</taxon>
        <taxon>Burkholderia cepacia complex</taxon>
    </lineage>
</organism>
<sequence length="149" mass="16340">MATNRKPGSKAVKIDYPDGMTEDEWTDAVVGTQARTTNPRVKPNQKRVKSADVVSRTPKDNATARIKPDQARVKVPNAPPSTNPKLVSSIVDSLDEWASDGAPQNPTNANFQIEKEIHKQLKAYAVAHETTVSRLLRALIARELASKES</sequence>
<dbReference type="Gene3D" id="1.10.1220.10">
    <property type="entry name" value="Met repressor-like"/>
    <property type="match status" value="1"/>
</dbReference>
<reference evidence="2 3" key="1">
    <citation type="submission" date="2020-04" db="EMBL/GenBank/DDBJ databases">
        <authorList>
            <person name="Depoorter E."/>
        </authorList>
    </citation>
    <scope>NUCLEOTIDE SEQUENCE [LARGE SCALE GENOMIC DNA]</scope>
    <source>
        <strain evidence="2 3">BCC0132</strain>
    </source>
</reference>
<dbReference type="InterPro" id="IPR013321">
    <property type="entry name" value="Arc_rbn_hlx_hlx"/>
</dbReference>
<dbReference type="RefSeq" id="WP_175240462.1">
    <property type="nucleotide sequence ID" value="NZ_CABWIK020000054.1"/>
</dbReference>
<feature type="region of interest" description="Disordered" evidence="1">
    <location>
        <begin position="33"/>
        <end position="63"/>
    </location>
</feature>
<dbReference type="EMBL" id="CABWIK020000054">
    <property type="protein sequence ID" value="CAB3974061.1"/>
    <property type="molecule type" value="Genomic_DNA"/>
</dbReference>
<accession>A0A6J5JS65</accession>
<protein>
    <submittedName>
        <fullName evidence="2">Uncharacterized protein</fullName>
    </submittedName>
</protein>